<dbReference type="Proteomes" id="UP000037977">
    <property type="component" value="Unassembled WGS sequence"/>
</dbReference>
<keyword evidence="6" id="KW-1185">Reference proteome</keyword>
<evidence type="ECO:0000313" key="1">
    <source>
        <dbReference type="EMBL" id="KOY80312.1"/>
    </source>
</evidence>
<accession>A0A0M9DJU7</accession>
<dbReference type="EMBL" id="LGCI01000011">
    <property type="protein sequence ID" value="KOY80437.1"/>
    <property type="molecule type" value="Genomic_DNA"/>
</dbReference>
<evidence type="ECO:0000313" key="2">
    <source>
        <dbReference type="EMBL" id="KOY80437.1"/>
    </source>
</evidence>
<comment type="caution">
    <text evidence="4">The sequence shown here is derived from an EMBL/GenBank/DDBJ whole genome shotgun (WGS) entry which is preliminary data.</text>
</comment>
<evidence type="ECO:0000313" key="6">
    <source>
        <dbReference type="Proteomes" id="UP000037977"/>
    </source>
</evidence>
<evidence type="ECO:0000313" key="3">
    <source>
        <dbReference type="EMBL" id="KOY80956.1"/>
    </source>
</evidence>
<proteinExistence type="predicted"/>
<dbReference type="EMBL" id="LGCI01000006">
    <property type="protein sequence ID" value="KOY82180.1"/>
    <property type="molecule type" value="Genomic_DNA"/>
</dbReference>
<protein>
    <submittedName>
        <fullName evidence="4">Uncharacterized protein</fullName>
    </submittedName>
</protein>
<reference evidence="4 6" key="1">
    <citation type="submission" date="2015-07" db="EMBL/GenBank/DDBJ databases">
        <title>Genome sequencing project for genomic taxonomy and phylogenomics of Bacillus-like bacteria.</title>
        <authorList>
            <person name="Liu B."/>
            <person name="Wang J."/>
            <person name="Zhu Y."/>
            <person name="Liu G."/>
            <person name="Chen Q."/>
            <person name="Chen Z."/>
            <person name="Che J."/>
            <person name="Ge C."/>
            <person name="Shi H."/>
            <person name="Pan Z."/>
            <person name="Liu X."/>
        </authorList>
    </citation>
    <scope>NUCLEOTIDE SEQUENCE [LARGE SCALE GENOMIC DNA]</scope>
    <source>
        <strain evidence="4 6">DSM 54</strain>
    </source>
</reference>
<dbReference type="PATRIC" id="fig|33935.3.peg.2275"/>
<name>A0A0M9DJU7_9BACI</name>
<dbReference type="EMBL" id="LGCI01000010">
    <property type="protein sequence ID" value="KOY80956.1"/>
    <property type="molecule type" value="Genomic_DNA"/>
</dbReference>
<dbReference type="EMBL" id="LGCI01000008">
    <property type="protein sequence ID" value="KOY81886.1"/>
    <property type="molecule type" value="Genomic_DNA"/>
</dbReference>
<evidence type="ECO:0000313" key="5">
    <source>
        <dbReference type="EMBL" id="KOY82180.1"/>
    </source>
</evidence>
<gene>
    <name evidence="5" type="ORF">ADM90_11105</name>
    <name evidence="4" type="ORF">ADM90_13325</name>
    <name evidence="3" type="ORF">ADM90_17465</name>
    <name evidence="1" type="ORF">ADM90_20930</name>
    <name evidence="2" type="ORF">ADM90_21640</name>
</gene>
<organism evidence="4 6">
    <name type="scientific">Lysinibacillus macroides</name>
    <dbReference type="NCBI Taxonomy" id="33935"/>
    <lineage>
        <taxon>Bacteria</taxon>
        <taxon>Bacillati</taxon>
        <taxon>Bacillota</taxon>
        <taxon>Bacilli</taxon>
        <taxon>Bacillales</taxon>
        <taxon>Bacillaceae</taxon>
        <taxon>Lysinibacillus</taxon>
    </lineage>
</organism>
<sequence>MRVRKEEKLFPANTLSVPLSHGHSLSEIKVVIKKDEVLKWSLLHPSPLCYKIGLKKCMTNKQASTCEQYFKKR</sequence>
<dbReference type="STRING" id="33935.ADM90_11105"/>
<evidence type="ECO:0000313" key="4">
    <source>
        <dbReference type="EMBL" id="KOY81886.1"/>
    </source>
</evidence>
<dbReference type="AlphaFoldDB" id="A0A0M9DJU7"/>
<dbReference type="EMBL" id="LGCI01000011">
    <property type="protein sequence ID" value="KOY80312.1"/>
    <property type="molecule type" value="Genomic_DNA"/>
</dbReference>